<dbReference type="OrthoDB" id="64390at2759"/>
<accession>A0A485L2X5</accession>
<gene>
    <name evidence="2" type="primary">Aste57867_14970</name>
    <name evidence="1" type="ORF">As57867_014914</name>
    <name evidence="2" type="ORF">ASTE57867_14970</name>
</gene>
<dbReference type="Proteomes" id="UP000332933">
    <property type="component" value="Unassembled WGS sequence"/>
</dbReference>
<evidence type="ECO:0000313" key="1">
    <source>
        <dbReference type="EMBL" id="KAF0694130.1"/>
    </source>
</evidence>
<dbReference type="AlphaFoldDB" id="A0A485L2X5"/>
<proteinExistence type="predicted"/>
<dbReference type="EMBL" id="CAADRA010005619">
    <property type="protein sequence ID" value="VFT91784.1"/>
    <property type="molecule type" value="Genomic_DNA"/>
</dbReference>
<organism evidence="2 3">
    <name type="scientific">Aphanomyces stellatus</name>
    <dbReference type="NCBI Taxonomy" id="120398"/>
    <lineage>
        <taxon>Eukaryota</taxon>
        <taxon>Sar</taxon>
        <taxon>Stramenopiles</taxon>
        <taxon>Oomycota</taxon>
        <taxon>Saprolegniomycetes</taxon>
        <taxon>Saprolegniales</taxon>
        <taxon>Verrucalvaceae</taxon>
        <taxon>Aphanomyces</taxon>
    </lineage>
</organism>
<keyword evidence="3" id="KW-1185">Reference proteome</keyword>
<protein>
    <submittedName>
        <fullName evidence="2">Aste57867_14970 protein</fullName>
    </submittedName>
</protein>
<reference evidence="1" key="2">
    <citation type="submission" date="2019-06" db="EMBL/GenBank/DDBJ databases">
        <title>Genomics analysis of Aphanomyces spp. identifies a new class of oomycete effector associated with host adaptation.</title>
        <authorList>
            <person name="Gaulin E."/>
        </authorList>
    </citation>
    <scope>NUCLEOTIDE SEQUENCE</scope>
    <source>
        <strain evidence="1">CBS 578.67</strain>
    </source>
</reference>
<name>A0A485L2X5_9STRA</name>
<evidence type="ECO:0000313" key="3">
    <source>
        <dbReference type="Proteomes" id="UP000332933"/>
    </source>
</evidence>
<evidence type="ECO:0000313" key="2">
    <source>
        <dbReference type="EMBL" id="VFT91784.1"/>
    </source>
</evidence>
<reference evidence="2 3" key="1">
    <citation type="submission" date="2019-03" db="EMBL/GenBank/DDBJ databases">
        <authorList>
            <person name="Gaulin E."/>
            <person name="Dumas B."/>
        </authorList>
    </citation>
    <scope>NUCLEOTIDE SEQUENCE [LARGE SCALE GENOMIC DNA]</scope>
    <source>
        <strain evidence="2">CBS 568.67</strain>
    </source>
</reference>
<sequence length="172" mass="19211">MNMVSRHEDVSLTNARRNASPFDPMVAWQWTSAQTGFLAAQELDPSLTPLERWYYEARDIARQAPTTSAAQSTATEMTQPCLDVCYRKAVPAHEVGSELIRRCRLRMTPTTTIHELLTFRSMHQGRVAHVLCCRVNDALAFACDFPVDVQTHGAKAIADGASIHALLQVLRM</sequence>
<dbReference type="EMBL" id="VJMH01005598">
    <property type="protein sequence ID" value="KAF0694130.1"/>
    <property type="molecule type" value="Genomic_DNA"/>
</dbReference>